<gene>
    <name evidence="2" type="ORF">GSCOC_T00013506001</name>
</gene>
<accession>A0A068VFU9</accession>
<dbReference type="Gramene" id="CDP19439">
    <property type="protein sequence ID" value="CDP19439"/>
    <property type="gene ID" value="GSCOC_T00013506001"/>
</dbReference>
<proteinExistence type="predicted"/>
<name>A0A068VFU9_COFCA</name>
<dbReference type="AlphaFoldDB" id="A0A068VFU9"/>
<evidence type="ECO:0000313" key="2">
    <source>
        <dbReference type="EMBL" id="CDP19439.1"/>
    </source>
</evidence>
<dbReference type="Proteomes" id="UP000295252">
    <property type="component" value="Unassembled WGS sequence"/>
</dbReference>
<sequence>MRIFWCCASLTNWIGCFCNGIVAGILHLLLIHIPQAWGPWSWKIPLKKDKKLC</sequence>
<keyword evidence="3" id="KW-1185">Reference proteome</keyword>
<reference evidence="3" key="1">
    <citation type="journal article" date="2014" name="Science">
        <title>The coffee genome provides insight into the convergent evolution of caffeine biosynthesis.</title>
        <authorList>
            <person name="Denoeud F."/>
            <person name="Carretero-Paulet L."/>
            <person name="Dereeper A."/>
            <person name="Droc G."/>
            <person name="Guyot R."/>
            <person name="Pietrella M."/>
            <person name="Zheng C."/>
            <person name="Alberti A."/>
            <person name="Anthony F."/>
            <person name="Aprea G."/>
            <person name="Aury J.M."/>
            <person name="Bento P."/>
            <person name="Bernard M."/>
            <person name="Bocs S."/>
            <person name="Campa C."/>
            <person name="Cenci A."/>
            <person name="Combes M.C."/>
            <person name="Crouzillat D."/>
            <person name="Da Silva C."/>
            <person name="Daddiego L."/>
            <person name="De Bellis F."/>
            <person name="Dussert S."/>
            <person name="Garsmeur O."/>
            <person name="Gayraud T."/>
            <person name="Guignon V."/>
            <person name="Jahn K."/>
            <person name="Jamilloux V."/>
            <person name="Joet T."/>
            <person name="Labadie K."/>
            <person name="Lan T."/>
            <person name="Leclercq J."/>
            <person name="Lepelley M."/>
            <person name="Leroy T."/>
            <person name="Li L.T."/>
            <person name="Librado P."/>
            <person name="Lopez L."/>
            <person name="Munoz A."/>
            <person name="Noel B."/>
            <person name="Pallavicini A."/>
            <person name="Perrotta G."/>
            <person name="Poncet V."/>
            <person name="Pot D."/>
            <person name="Priyono X."/>
            <person name="Rigoreau M."/>
            <person name="Rouard M."/>
            <person name="Rozas J."/>
            <person name="Tranchant-Dubreuil C."/>
            <person name="VanBuren R."/>
            <person name="Zhang Q."/>
            <person name="Andrade A.C."/>
            <person name="Argout X."/>
            <person name="Bertrand B."/>
            <person name="de Kochko A."/>
            <person name="Graziosi G."/>
            <person name="Henry R.J."/>
            <person name="Jayarama X."/>
            <person name="Ming R."/>
            <person name="Nagai C."/>
            <person name="Rounsley S."/>
            <person name="Sankoff D."/>
            <person name="Giuliano G."/>
            <person name="Albert V.A."/>
            <person name="Wincker P."/>
            <person name="Lashermes P."/>
        </authorList>
    </citation>
    <scope>NUCLEOTIDE SEQUENCE [LARGE SCALE GENOMIC DNA]</scope>
    <source>
        <strain evidence="3">cv. DH200-94</strain>
    </source>
</reference>
<evidence type="ECO:0000256" key="1">
    <source>
        <dbReference type="SAM" id="Phobius"/>
    </source>
</evidence>
<protein>
    <submittedName>
        <fullName evidence="2">DH200=94 genomic scaffold, scaffold_485</fullName>
    </submittedName>
</protein>
<evidence type="ECO:0000313" key="3">
    <source>
        <dbReference type="Proteomes" id="UP000295252"/>
    </source>
</evidence>
<dbReference type="InParanoid" id="A0A068VFU9"/>
<keyword evidence="1" id="KW-0472">Membrane</keyword>
<organism evidence="2 3">
    <name type="scientific">Coffea canephora</name>
    <name type="common">Robusta coffee</name>
    <dbReference type="NCBI Taxonomy" id="49390"/>
    <lineage>
        <taxon>Eukaryota</taxon>
        <taxon>Viridiplantae</taxon>
        <taxon>Streptophyta</taxon>
        <taxon>Embryophyta</taxon>
        <taxon>Tracheophyta</taxon>
        <taxon>Spermatophyta</taxon>
        <taxon>Magnoliopsida</taxon>
        <taxon>eudicotyledons</taxon>
        <taxon>Gunneridae</taxon>
        <taxon>Pentapetalae</taxon>
        <taxon>asterids</taxon>
        <taxon>lamiids</taxon>
        <taxon>Gentianales</taxon>
        <taxon>Rubiaceae</taxon>
        <taxon>Ixoroideae</taxon>
        <taxon>Gardenieae complex</taxon>
        <taxon>Bertiereae - Coffeeae clade</taxon>
        <taxon>Coffeeae</taxon>
        <taxon>Coffea</taxon>
    </lineage>
</organism>
<keyword evidence="1" id="KW-0812">Transmembrane</keyword>
<keyword evidence="1" id="KW-1133">Transmembrane helix</keyword>
<feature type="transmembrane region" description="Helical" evidence="1">
    <location>
        <begin position="12"/>
        <end position="33"/>
    </location>
</feature>
<dbReference type="EMBL" id="HG739569">
    <property type="protein sequence ID" value="CDP19439.1"/>
    <property type="molecule type" value="Genomic_DNA"/>
</dbReference>